<feature type="region of interest" description="Disordered" evidence="1">
    <location>
        <begin position="1"/>
        <end position="64"/>
    </location>
</feature>
<evidence type="ECO:0000313" key="3">
    <source>
        <dbReference type="WBParaSite" id="TTAC_0000412801-mRNA-1"/>
    </source>
</evidence>
<feature type="transmembrane region" description="Helical" evidence="2">
    <location>
        <begin position="187"/>
        <end position="219"/>
    </location>
</feature>
<accession>A0A0R3WTN8</accession>
<evidence type="ECO:0000256" key="1">
    <source>
        <dbReference type="SAM" id="MobiDB-lite"/>
    </source>
</evidence>
<keyword evidence="2" id="KW-1133">Transmembrane helix</keyword>
<feature type="region of interest" description="Disordered" evidence="1">
    <location>
        <begin position="84"/>
        <end position="120"/>
    </location>
</feature>
<sequence length="285" mass="30332">LDDAVDNKEEPQKEAVDEEKKGSISATTSPTTTGPWTTSRWQADDESEKDATTSELNASTKISSVKLALGSSLETMPAVPVSIDMDMSDNESAPKVSTNPPVNESKGGSKAPMPEAPVDSKISAPVLNRPQSRSQERFLHLPPLQVVHLGAPRQTLLAFEPGAGPDHFAEEDQVDAVDEAEVQVVHVLVVAAASVVGVIISVLAPAAVVIAVAVALVVVKAHGVEGRGPTRIDRVVGGTALRIHVDVDARTPRIPVHRAVHTRPCRVIENQWLHHRELACDRSCG</sequence>
<feature type="compositionally biased region" description="Low complexity" evidence="1">
    <location>
        <begin position="23"/>
        <end position="39"/>
    </location>
</feature>
<keyword evidence="2" id="KW-0472">Membrane</keyword>
<dbReference type="STRING" id="6205.A0A0R3WTN8"/>
<organism evidence="3">
    <name type="scientific">Hydatigena taeniaeformis</name>
    <name type="common">Feline tapeworm</name>
    <name type="synonym">Taenia taeniaeformis</name>
    <dbReference type="NCBI Taxonomy" id="6205"/>
    <lineage>
        <taxon>Eukaryota</taxon>
        <taxon>Metazoa</taxon>
        <taxon>Spiralia</taxon>
        <taxon>Lophotrochozoa</taxon>
        <taxon>Platyhelminthes</taxon>
        <taxon>Cestoda</taxon>
        <taxon>Eucestoda</taxon>
        <taxon>Cyclophyllidea</taxon>
        <taxon>Taeniidae</taxon>
        <taxon>Hydatigera</taxon>
    </lineage>
</organism>
<dbReference type="AlphaFoldDB" id="A0A0R3WTN8"/>
<feature type="compositionally biased region" description="Polar residues" evidence="1">
    <location>
        <begin position="53"/>
        <end position="63"/>
    </location>
</feature>
<name>A0A0R3WTN8_HYDTA</name>
<evidence type="ECO:0000256" key="2">
    <source>
        <dbReference type="SAM" id="Phobius"/>
    </source>
</evidence>
<feature type="compositionally biased region" description="Basic and acidic residues" evidence="1">
    <location>
        <begin position="1"/>
        <end position="22"/>
    </location>
</feature>
<keyword evidence="2" id="KW-0812">Transmembrane</keyword>
<proteinExistence type="predicted"/>
<reference evidence="3" key="1">
    <citation type="submission" date="2017-02" db="UniProtKB">
        <authorList>
            <consortium name="WormBaseParasite"/>
        </authorList>
    </citation>
    <scope>IDENTIFICATION</scope>
</reference>
<protein>
    <submittedName>
        <fullName evidence="3">Mucin</fullName>
    </submittedName>
</protein>
<dbReference type="WBParaSite" id="TTAC_0000412801-mRNA-1">
    <property type="protein sequence ID" value="TTAC_0000412801-mRNA-1"/>
    <property type="gene ID" value="TTAC_0000412801"/>
</dbReference>